<keyword evidence="3" id="KW-0418">Kinase</keyword>
<dbReference type="Pfam" id="PF06580">
    <property type="entry name" value="His_kinase"/>
    <property type="match status" value="1"/>
</dbReference>
<evidence type="ECO:0000256" key="1">
    <source>
        <dbReference type="SAM" id="Phobius"/>
    </source>
</evidence>
<protein>
    <submittedName>
        <fullName evidence="3">Sensor histidine kinase</fullName>
    </submittedName>
</protein>
<dbReference type="PANTHER" id="PTHR34220">
    <property type="entry name" value="SENSOR HISTIDINE KINASE YPDA"/>
    <property type="match status" value="1"/>
</dbReference>
<keyword evidence="1" id="KW-0812">Transmembrane</keyword>
<reference evidence="3 4" key="1">
    <citation type="submission" date="2019-09" db="EMBL/GenBank/DDBJ databases">
        <title>Arenimonas chukotkensis sp. nov., a bacterium isolated from Chukotka hot spring, Arctic region, Russia.</title>
        <authorList>
            <person name="Zayulina K.S."/>
            <person name="Prokofeva M.I."/>
            <person name="Elcheninov A.G."/>
            <person name="Novikov A."/>
            <person name="Kochetkova T.V."/>
            <person name="Kublanov I.V."/>
        </authorList>
    </citation>
    <scope>NUCLEOTIDE SEQUENCE [LARGE SCALE GENOMIC DNA]</scope>
    <source>
        <strain evidence="3 4">3729k</strain>
    </source>
</reference>
<organism evidence="3 4">
    <name type="scientific">Arenimonas fontis</name>
    <dbReference type="NCBI Taxonomy" id="2608255"/>
    <lineage>
        <taxon>Bacteria</taxon>
        <taxon>Pseudomonadati</taxon>
        <taxon>Pseudomonadota</taxon>
        <taxon>Gammaproteobacteria</taxon>
        <taxon>Lysobacterales</taxon>
        <taxon>Lysobacteraceae</taxon>
        <taxon>Arenimonas</taxon>
    </lineage>
</organism>
<keyword evidence="1" id="KW-0472">Membrane</keyword>
<dbReference type="SUPFAM" id="SSF55874">
    <property type="entry name" value="ATPase domain of HSP90 chaperone/DNA topoisomerase II/histidine kinase"/>
    <property type="match status" value="1"/>
</dbReference>
<keyword evidence="4" id="KW-1185">Reference proteome</keyword>
<dbReference type="InterPro" id="IPR050640">
    <property type="entry name" value="Bact_2-comp_sensor_kinase"/>
</dbReference>
<dbReference type="Proteomes" id="UP000322165">
    <property type="component" value="Unassembled WGS sequence"/>
</dbReference>
<feature type="transmembrane region" description="Helical" evidence="1">
    <location>
        <begin position="21"/>
        <end position="41"/>
    </location>
</feature>
<dbReference type="AlphaFoldDB" id="A0A5B2Z7P1"/>
<keyword evidence="3" id="KW-0808">Transferase</keyword>
<reference evidence="3 4" key="2">
    <citation type="submission" date="2019-09" db="EMBL/GenBank/DDBJ databases">
        <authorList>
            <person name="Mazur A."/>
        </authorList>
    </citation>
    <scope>NUCLEOTIDE SEQUENCE [LARGE SCALE GENOMIC DNA]</scope>
    <source>
        <strain evidence="3 4">3729k</strain>
    </source>
</reference>
<dbReference type="InterPro" id="IPR010559">
    <property type="entry name" value="Sig_transdc_His_kin_internal"/>
</dbReference>
<dbReference type="PANTHER" id="PTHR34220:SF7">
    <property type="entry name" value="SENSOR HISTIDINE KINASE YPDA"/>
    <property type="match status" value="1"/>
</dbReference>
<feature type="transmembrane region" description="Helical" evidence="1">
    <location>
        <begin position="120"/>
        <end position="139"/>
    </location>
</feature>
<proteinExistence type="predicted"/>
<feature type="transmembrane region" description="Helical" evidence="1">
    <location>
        <begin position="47"/>
        <end position="71"/>
    </location>
</feature>
<feature type="domain" description="Signal transduction histidine kinase internal region" evidence="2">
    <location>
        <begin position="155"/>
        <end position="232"/>
    </location>
</feature>
<dbReference type="InterPro" id="IPR036890">
    <property type="entry name" value="HATPase_C_sf"/>
</dbReference>
<feature type="transmembrane region" description="Helical" evidence="1">
    <location>
        <begin position="83"/>
        <end position="108"/>
    </location>
</feature>
<dbReference type="Gene3D" id="3.30.565.10">
    <property type="entry name" value="Histidine kinase-like ATPase, C-terminal domain"/>
    <property type="match status" value="1"/>
</dbReference>
<keyword evidence="1" id="KW-1133">Transmembrane helix</keyword>
<comment type="caution">
    <text evidence="3">The sequence shown here is derived from an EMBL/GenBank/DDBJ whole genome shotgun (WGS) entry which is preliminary data.</text>
</comment>
<dbReference type="GO" id="GO:0000155">
    <property type="term" value="F:phosphorelay sensor kinase activity"/>
    <property type="evidence" value="ECO:0007669"/>
    <property type="project" value="InterPro"/>
</dbReference>
<dbReference type="GO" id="GO:0016020">
    <property type="term" value="C:membrane"/>
    <property type="evidence" value="ECO:0007669"/>
    <property type="project" value="InterPro"/>
</dbReference>
<gene>
    <name evidence="3" type="ORF">F0415_11905</name>
</gene>
<evidence type="ECO:0000313" key="4">
    <source>
        <dbReference type="Proteomes" id="UP000322165"/>
    </source>
</evidence>
<dbReference type="RefSeq" id="WP_149861444.1">
    <property type="nucleotide sequence ID" value="NZ_VUOD01000014.1"/>
</dbReference>
<sequence length="344" mass="37409">MPPSPLHAAARPLDVLWQARALLWIMLGGEGLAAVLALAPGLPEDRWVYFGLASLWIQWTSLLTLGVLYLARRRLNRLPPQRVAAVALAVGLAVCWLLTLLISLMLGPGDPARPVDWVDLGLQVSGITLTVGLLGLAAFDNHWRGRLAAVRAKQAELEALQARIRPHFLFNTLNTGAALVHARPGEAERLLLDLSDLFRAALAGPGELPLEDELGLARRYLEIEALRFGPRLQVAWQLPEPLPPVRVPTLSIQPLVENAIRHGIEPSPQGGRLDIEVEQDAAEVRIMVRNDLPAPGTRPAPGHQVGLASARERVEALSGGQGRLETRVEDGRYVAVIRLPRTAA</sequence>
<name>A0A5B2Z7P1_9GAMM</name>
<evidence type="ECO:0000259" key="2">
    <source>
        <dbReference type="Pfam" id="PF06580"/>
    </source>
</evidence>
<evidence type="ECO:0000313" key="3">
    <source>
        <dbReference type="EMBL" id="KAA2283917.1"/>
    </source>
</evidence>
<dbReference type="EMBL" id="VUOD01000014">
    <property type="protein sequence ID" value="KAA2283917.1"/>
    <property type="molecule type" value="Genomic_DNA"/>
</dbReference>
<accession>A0A5B2Z7P1</accession>